<evidence type="ECO:0000313" key="4">
    <source>
        <dbReference type="EMBL" id="EPS95120.1"/>
    </source>
</evidence>
<protein>
    <submittedName>
        <fullName evidence="4">NAD-binding protein</fullName>
    </submittedName>
</protein>
<dbReference type="InterPro" id="IPR029903">
    <property type="entry name" value="RmlD-like-bd"/>
</dbReference>
<keyword evidence="2" id="KW-1133">Transmembrane helix</keyword>
<dbReference type="InterPro" id="IPR036291">
    <property type="entry name" value="NAD(P)-bd_dom_sf"/>
</dbReference>
<evidence type="ECO:0000259" key="3">
    <source>
        <dbReference type="Pfam" id="PF04321"/>
    </source>
</evidence>
<dbReference type="GO" id="GO:0006556">
    <property type="term" value="P:S-adenosylmethionine biosynthetic process"/>
    <property type="evidence" value="ECO:0007669"/>
    <property type="project" value="UniProtKB-UniPathway"/>
</dbReference>
<dbReference type="PANTHER" id="PTHR10491">
    <property type="entry name" value="DTDP-4-DEHYDRORHAMNOSE REDUCTASE"/>
    <property type="match status" value="1"/>
</dbReference>
<dbReference type="GO" id="GO:0048270">
    <property type="term" value="F:methionine adenosyltransferase regulator activity"/>
    <property type="evidence" value="ECO:0007669"/>
    <property type="project" value="TreeGrafter"/>
</dbReference>
<keyword evidence="5" id="KW-1185">Reference proteome</keyword>
<dbReference type="InParanoid" id="S8EZS9"/>
<feature type="domain" description="RmlD-like substrate binding" evidence="3">
    <location>
        <begin position="119"/>
        <end position="393"/>
    </location>
</feature>
<dbReference type="STRING" id="743788.S8EZS9"/>
<dbReference type="EMBL" id="KE504214">
    <property type="protein sequence ID" value="EPS95120.1"/>
    <property type="molecule type" value="Genomic_DNA"/>
</dbReference>
<dbReference type="InterPro" id="IPR005913">
    <property type="entry name" value="dTDP_dehydrorham_reduct"/>
</dbReference>
<feature type="transmembrane region" description="Helical" evidence="2">
    <location>
        <begin position="50"/>
        <end position="70"/>
    </location>
</feature>
<accession>S8EZS9</accession>
<name>S8EZS9_FOMSC</name>
<organism evidence="4 5">
    <name type="scientific">Fomitopsis schrenkii</name>
    <name type="common">Brown rot fungus</name>
    <dbReference type="NCBI Taxonomy" id="2126942"/>
    <lineage>
        <taxon>Eukaryota</taxon>
        <taxon>Fungi</taxon>
        <taxon>Dikarya</taxon>
        <taxon>Basidiomycota</taxon>
        <taxon>Agaricomycotina</taxon>
        <taxon>Agaricomycetes</taxon>
        <taxon>Polyporales</taxon>
        <taxon>Fomitopsis</taxon>
    </lineage>
</organism>
<dbReference type="AlphaFoldDB" id="S8EZS9"/>
<dbReference type="Pfam" id="PF04321">
    <property type="entry name" value="RmlD_sub_bind"/>
    <property type="match status" value="1"/>
</dbReference>
<dbReference type="UniPathway" id="UPA00315">
    <property type="reaction ID" value="UER00080"/>
</dbReference>
<dbReference type="HOGENOM" id="CLU_677990_0_0_1"/>
<sequence>MINVCNQVIVKDLDLVQFSIRGPPIGPPILSADGDTGRPYPMRIDNLKQCVLYPLKCVYIIIIIIIIITVDDNHDISLQTGRGGITAQHVTEMTSNNVPRHCFNARTVARIRANLRSIMQGASGVLGSAVYKAAGHDVAGWANTHPTGELKKVDLPNTAEVEQAVVDVKPDWVIHCAAWRRPDVAEKVASLARCAAHTGNMLIRACIVAEPSGHPAASSSTSRASHTRASSRSYPPSARTHPLNLYGRTKRDGELAVLSVFGTRVVVLRVPALYGPAPRNADTAVNVLLDVVADQIGTQYRMDHFATRYPTCVVDIADFLVRLSPLPPSRAIPPILHYSAGEPFTKYEMCLVFAHILGVPHKHIVPDAKESKGEAAPTRPQDCLLNTRETEDLMERYGGPVRGVVI</sequence>
<evidence type="ECO:0000256" key="2">
    <source>
        <dbReference type="SAM" id="Phobius"/>
    </source>
</evidence>
<dbReference type="eggNOG" id="KOG1430">
    <property type="taxonomic scope" value="Eukaryota"/>
</dbReference>
<dbReference type="SUPFAM" id="SSF51735">
    <property type="entry name" value="NAD(P)-binding Rossmann-fold domains"/>
    <property type="match status" value="1"/>
</dbReference>
<dbReference type="Proteomes" id="UP000015241">
    <property type="component" value="Unassembled WGS sequence"/>
</dbReference>
<feature type="region of interest" description="Disordered" evidence="1">
    <location>
        <begin position="214"/>
        <end position="245"/>
    </location>
</feature>
<evidence type="ECO:0000313" key="5">
    <source>
        <dbReference type="Proteomes" id="UP000015241"/>
    </source>
</evidence>
<keyword evidence="2" id="KW-0812">Transmembrane</keyword>
<dbReference type="Gene3D" id="3.40.50.720">
    <property type="entry name" value="NAD(P)-binding Rossmann-like Domain"/>
    <property type="match status" value="1"/>
</dbReference>
<gene>
    <name evidence="4" type="ORF">FOMPIDRAFT_92784</name>
</gene>
<dbReference type="OrthoDB" id="6235964at2759"/>
<dbReference type="GO" id="GO:0048269">
    <property type="term" value="C:methionine adenosyltransferase complex"/>
    <property type="evidence" value="ECO:0007669"/>
    <property type="project" value="TreeGrafter"/>
</dbReference>
<reference evidence="4 5" key="1">
    <citation type="journal article" date="2012" name="Science">
        <title>The Paleozoic origin of enzymatic lignin decomposition reconstructed from 31 fungal genomes.</title>
        <authorList>
            <person name="Floudas D."/>
            <person name="Binder M."/>
            <person name="Riley R."/>
            <person name="Barry K."/>
            <person name="Blanchette R.A."/>
            <person name="Henrissat B."/>
            <person name="Martinez A.T."/>
            <person name="Otillar R."/>
            <person name="Spatafora J.W."/>
            <person name="Yadav J.S."/>
            <person name="Aerts A."/>
            <person name="Benoit I."/>
            <person name="Boyd A."/>
            <person name="Carlson A."/>
            <person name="Copeland A."/>
            <person name="Coutinho P.M."/>
            <person name="de Vries R.P."/>
            <person name="Ferreira P."/>
            <person name="Findley K."/>
            <person name="Foster B."/>
            <person name="Gaskell J."/>
            <person name="Glotzer D."/>
            <person name="Gorecki P."/>
            <person name="Heitman J."/>
            <person name="Hesse C."/>
            <person name="Hori C."/>
            <person name="Igarashi K."/>
            <person name="Jurgens J.A."/>
            <person name="Kallen N."/>
            <person name="Kersten P."/>
            <person name="Kohler A."/>
            <person name="Kuees U."/>
            <person name="Kumar T.K.A."/>
            <person name="Kuo A."/>
            <person name="LaButti K."/>
            <person name="Larrondo L.F."/>
            <person name="Lindquist E."/>
            <person name="Ling A."/>
            <person name="Lombard V."/>
            <person name="Lucas S."/>
            <person name="Lundell T."/>
            <person name="Martin R."/>
            <person name="McLaughlin D.J."/>
            <person name="Morgenstern I."/>
            <person name="Morin E."/>
            <person name="Murat C."/>
            <person name="Nagy L.G."/>
            <person name="Nolan M."/>
            <person name="Ohm R.A."/>
            <person name="Patyshakuliyeva A."/>
            <person name="Rokas A."/>
            <person name="Ruiz-Duenas F.J."/>
            <person name="Sabat G."/>
            <person name="Salamov A."/>
            <person name="Samejima M."/>
            <person name="Schmutz J."/>
            <person name="Slot J.C."/>
            <person name="St John F."/>
            <person name="Stenlid J."/>
            <person name="Sun H."/>
            <person name="Sun S."/>
            <person name="Syed K."/>
            <person name="Tsang A."/>
            <person name="Wiebenga A."/>
            <person name="Young D."/>
            <person name="Pisabarro A."/>
            <person name="Eastwood D.C."/>
            <person name="Martin F."/>
            <person name="Cullen D."/>
            <person name="Grigoriev I.V."/>
            <person name="Hibbett D.S."/>
        </authorList>
    </citation>
    <scope>NUCLEOTIDE SEQUENCE</scope>
    <source>
        <strain evidence="5">FP-58527</strain>
    </source>
</reference>
<evidence type="ECO:0000256" key="1">
    <source>
        <dbReference type="SAM" id="MobiDB-lite"/>
    </source>
</evidence>
<dbReference type="PANTHER" id="PTHR10491:SF4">
    <property type="entry name" value="METHIONINE ADENOSYLTRANSFERASE 2 SUBUNIT BETA"/>
    <property type="match status" value="1"/>
</dbReference>
<feature type="compositionally biased region" description="Low complexity" evidence="1">
    <location>
        <begin position="216"/>
        <end position="239"/>
    </location>
</feature>
<proteinExistence type="predicted"/>
<keyword evidence="2" id="KW-0472">Membrane</keyword>